<reference evidence="1" key="2">
    <citation type="journal article" date="2021" name="Data Brief">
        <title>Draft genome sequence data of the facultative, thermophilic, xylanolytic bacterium Paenibacillus sp. strain DA-C8.</title>
        <authorList>
            <person name="Chhe C."/>
            <person name="Uke A."/>
            <person name="Baramee S."/>
            <person name="Ungkulpasvich U."/>
            <person name="Tachaapaikoon C."/>
            <person name="Pason P."/>
            <person name="Waeonukul R."/>
            <person name="Ratanakhanokchai K."/>
            <person name="Kosugi A."/>
        </authorList>
    </citation>
    <scope>NUCLEOTIDE SEQUENCE</scope>
    <source>
        <strain evidence="1">DA-C8</strain>
    </source>
</reference>
<comment type="caution">
    <text evidence="1">The sequence shown here is derived from an EMBL/GenBank/DDBJ whole genome shotgun (WGS) entry which is preliminary data.</text>
</comment>
<name>A0A916QCE0_9BACL</name>
<dbReference type="EMBL" id="BMAQ01000002">
    <property type="protein sequence ID" value="GFR36974.1"/>
    <property type="molecule type" value="Genomic_DNA"/>
</dbReference>
<evidence type="ECO:0000313" key="2">
    <source>
        <dbReference type="Proteomes" id="UP000654993"/>
    </source>
</evidence>
<sequence>MNHDEMLFTRQYVSGEQRVSRQILLSFNAIPCLILRTTVSIRDLHGTSICHTRAVCTKTDIKTGKLVYEDKLSCVRIEVLLKI</sequence>
<organism evidence="1 2">
    <name type="scientific">Insulibacter thermoxylanivorax</name>
    <dbReference type="NCBI Taxonomy" id="2749268"/>
    <lineage>
        <taxon>Bacteria</taxon>
        <taxon>Bacillati</taxon>
        <taxon>Bacillota</taxon>
        <taxon>Bacilli</taxon>
        <taxon>Bacillales</taxon>
        <taxon>Paenibacillaceae</taxon>
        <taxon>Insulibacter</taxon>
    </lineage>
</organism>
<reference evidence="1" key="1">
    <citation type="submission" date="2020-08" db="EMBL/GenBank/DDBJ databases">
        <authorList>
            <person name="Uke A."/>
            <person name="Chhe C."/>
            <person name="Baramee S."/>
            <person name="Kosugi A."/>
        </authorList>
    </citation>
    <scope>NUCLEOTIDE SEQUENCE</scope>
    <source>
        <strain evidence="1">DA-C8</strain>
    </source>
</reference>
<protein>
    <submittedName>
        <fullName evidence="1">Uncharacterized protein</fullName>
    </submittedName>
</protein>
<proteinExistence type="predicted"/>
<accession>A0A916QCE0</accession>
<dbReference type="Proteomes" id="UP000654993">
    <property type="component" value="Unassembled WGS sequence"/>
</dbReference>
<dbReference type="AlphaFoldDB" id="A0A916QCE0"/>
<keyword evidence="2" id="KW-1185">Reference proteome</keyword>
<gene>
    <name evidence="1" type="ORF">PRECH8_02700</name>
</gene>
<evidence type="ECO:0000313" key="1">
    <source>
        <dbReference type="EMBL" id="GFR36974.1"/>
    </source>
</evidence>